<dbReference type="Gene3D" id="3.40.50.12780">
    <property type="entry name" value="N-terminal domain of ligase-like"/>
    <property type="match status" value="1"/>
</dbReference>
<protein>
    <submittedName>
        <fullName evidence="1">Phenylacetate--CoA ligase family protein</fullName>
    </submittedName>
</protein>
<keyword evidence="2" id="KW-1185">Reference proteome</keyword>
<name>A0A4R4X3A6_9ACTN</name>
<dbReference type="PANTHER" id="PTHR36932:SF1">
    <property type="entry name" value="CAPSULAR POLYSACCHARIDE BIOSYNTHESIS PROTEIN"/>
    <property type="match status" value="1"/>
</dbReference>
<accession>A0A4R4X3A6</accession>
<dbReference type="OrthoDB" id="580775at2"/>
<keyword evidence="1" id="KW-0436">Ligase</keyword>
<dbReference type="PANTHER" id="PTHR36932">
    <property type="entry name" value="CAPSULAR POLYSACCHARIDE BIOSYNTHESIS PROTEIN"/>
    <property type="match status" value="1"/>
</dbReference>
<comment type="caution">
    <text evidence="1">The sequence shown here is derived from an EMBL/GenBank/DDBJ whole genome shotgun (WGS) entry which is preliminary data.</text>
</comment>
<dbReference type="SUPFAM" id="SSF56801">
    <property type="entry name" value="Acetyl-CoA synthetase-like"/>
    <property type="match status" value="1"/>
</dbReference>
<gene>
    <name evidence="1" type="ORF">E1294_04700</name>
</gene>
<dbReference type="Proteomes" id="UP000294543">
    <property type="component" value="Unassembled WGS sequence"/>
</dbReference>
<evidence type="ECO:0000313" key="1">
    <source>
        <dbReference type="EMBL" id="TDD24746.1"/>
    </source>
</evidence>
<dbReference type="RefSeq" id="WP_132504831.1">
    <property type="nucleotide sequence ID" value="NZ_SMKP01000009.1"/>
</dbReference>
<dbReference type="GO" id="GO:0016874">
    <property type="term" value="F:ligase activity"/>
    <property type="evidence" value="ECO:0007669"/>
    <property type="project" value="UniProtKB-KW"/>
</dbReference>
<dbReference type="InterPro" id="IPR042099">
    <property type="entry name" value="ANL_N_sf"/>
</dbReference>
<reference evidence="1 2" key="1">
    <citation type="submission" date="2019-03" db="EMBL/GenBank/DDBJ databases">
        <title>Draft genome sequences of novel Actinobacteria.</title>
        <authorList>
            <person name="Sahin N."/>
            <person name="Ay H."/>
            <person name="Saygin H."/>
        </authorList>
    </citation>
    <scope>NUCLEOTIDE SEQUENCE [LARGE SCALE GENOMIC DNA]</scope>
    <source>
        <strain evidence="1 2">KC712</strain>
    </source>
</reference>
<dbReference type="InterPro" id="IPR053158">
    <property type="entry name" value="CapK_Type1_Caps_Biosynth"/>
</dbReference>
<dbReference type="EMBL" id="SMKP01000009">
    <property type="protein sequence ID" value="TDD24746.1"/>
    <property type="molecule type" value="Genomic_DNA"/>
</dbReference>
<sequence length="461" mass="50314">MTFVSQWRDARKAVKEGRPGIERRQRERLAEAVAHARDNSRFFKELYADLPDQVTDTARLPITDKRQLMARFDDWVADPRVTLEAARAFADDPDLIGAKFLDTYLLTTTSGTTGSVGIFLNDPHTLQVAGALVARGILGTLVTPGSVLKLLARGGRSAKIAGTGGHFAMAAAEMAQRRANKRREKSVRLLSVQSPVPQLTAELNDFQPALIECYASTALLLAREQEAGRLRLNPVMLSLGGEGLTEPEYARISQAFGGVEINNLYGCNEAVALSFTCKENWLHIHEDWVIFEPVDADYQPTPAGELSHTVLLSTLYRREQPILRYDLGDSILRRPDPCPCGSPLMAVRVQGRASSVLTFPNQRGQESTIVPLALATAVERTAGVELFQVVQTAPDALRVRLRTADGADPRRVRESVRTDLANVLVDHDLGNVTIDCGDEPPVQAAGGKYPQVVPYAGNAAS</sequence>
<evidence type="ECO:0000313" key="2">
    <source>
        <dbReference type="Proteomes" id="UP000294543"/>
    </source>
</evidence>
<proteinExistence type="predicted"/>
<organism evidence="1 2">
    <name type="scientific">Nonomuraea diastatica</name>
    <dbReference type="NCBI Taxonomy" id="1848329"/>
    <lineage>
        <taxon>Bacteria</taxon>
        <taxon>Bacillati</taxon>
        <taxon>Actinomycetota</taxon>
        <taxon>Actinomycetes</taxon>
        <taxon>Streptosporangiales</taxon>
        <taxon>Streptosporangiaceae</taxon>
        <taxon>Nonomuraea</taxon>
    </lineage>
</organism>
<dbReference type="AlphaFoldDB" id="A0A4R4X3A6"/>